<proteinExistence type="predicted"/>
<dbReference type="AlphaFoldDB" id="A0A4Y8TB58"/>
<evidence type="ECO:0000313" key="3">
    <source>
        <dbReference type="Proteomes" id="UP000297630"/>
    </source>
</evidence>
<comment type="caution">
    <text evidence="2">The sequence shown here is derived from an EMBL/GenBank/DDBJ whole genome shotgun (WGS) entry which is preliminary data.</text>
</comment>
<dbReference type="EMBL" id="SCLP01000001">
    <property type="protein sequence ID" value="TFF48709.1"/>
    <property type="molecule type" value="Genomic_DNA"/>
</dbReference>
<dbReference type="InterPro" id="IPR031374">
    <property type="entry name" value="UPF0715"/>
</dbReference>
<organism evidence="2 3">
    <name type="scientific">Bacillus thuringiensis</name>
    <dbReference type="NCBI Taxonomy" id="1428"/>
    <lineage>
        <taxon>Bacteria</taxon>
        <taxon>Bacillati</taxon>
        <taxon>Bacillota</taxon>
        <taxon>Bacilli</taxon>
        <taxon>Bacillales</taxon>
        <taxon>Bacillaceae</taxon>
        <taxon>Bacillus</taxon>
        <taxon>Bacillus cereus group</taxon>
    </lineage>
</organism>
<keyword evidence="1" id="KW-1133">Transmembrane helix</keyword>
<dbReference type="RefSeq" id="WP_017561192.1">
    <property type="nucleotide sequence ID" value="NZ_SCLP01000001.1"/>
</dbReference>
<reference evidence="2 3" key="1">
    <citation type="submission" date="2019-01" db="EMBL/GenBank/DDBJ databases">
        <title>Draft genome sequence of Bacillus sp. DPC6431.</title>
        <authorList>
            <person name="Arbulu S."/>
            <person name="Murphy K."/>
            <person name="O'Sullivan O."/>
            <person name="Rea M.C."/>
            <person name="Hill C."/>
            <person name="Ross R.P."/>
        </authorList>
    </citation>
    <scope>NUCLEOTIDE SEQUENCE [LARGE SCALE GENOMIC DNA]</scope>
    <source>
        <strain evidence="2 3">DPC6431</strain>
    </source>
</reference>
<sequence>MFLQRLKVILLSGVSMSFISIIVEPRGFLSEANFNLLPIYTLAYSFAFTIFAVPVQLLLSNTIFSKPFNIPALFIYILGALIIFFVINISDFEFNINFFTQILLYIYIISAGFFFWLWDSLIILNRK</sequence>
<keyword evidence="1" id="KW-0472">Membrane</keyword>
<name>A0A4Y8TB58_BACTU</name>
<accession>A0A4Y8TB58</accession>
<evidence type="ECO:0000313" key="2">
    <source>
        <dbReference type="EMBL" id="TFF48709.1"/>
    </source>
</evidence>
<protein>
    <submittedName>
        <fullName evidence="2">Uncharacterized protein</fullName>
    </submittedName>
</protein>
<feature type="transmembrane region" description="Helical" evidence="1">
    <location>
        <begin position="71"/>
        <end position="90"/>
    </location>
</feature>
<feature type="transmembrane region" description="Helical" evidence="1">
    <location>
        <begin position="7"/>
        <end position="25"/>
    </location>
</feature>
<keyword evidence="1" id="KW-0812">Transmembrane</keyword>
<dbReference type="Pfam" id="PF17094">
    <property type="entry name" value="UPF0715"/>
    <property type="match status" value="1"/>
</dbReference>
<feature type="transmembrane region" description="Helical" evidence="1">
    <location>
        <begin position="37"/>
        <end position="59"/>
    </location>
</feature>
<feature type="transmembrane region" description="Helical" evidence="1">
    <location>
        <begin position="102"/>
        <end position="124"/>
    </location>
</feature>
<gene>
    <name evidence="2" type="ORF">EQ803_02905</name>
</gene>
<evidence type="ECO:0000256" key="1">
    <source>
        <dbReference type="SAM" id="Phobius"/>
    </source>
</evidence>
<dbReference type="Proteomes" id="UP000297630">
    <property type="component" value="Unassembled WGS sequence"/>
</dbReference>